<dbReference type="AlphaFoldDB" id="A0A3N6NW07"/>
<dbReference type="GO" id="GO:0006508">
    <property type="term" value="P:proteolysis"/>
    <property type="evidence" value="ECO:0007669"/>
    <property type="project" value="InterPro"/>
</dbReference>
<dbReference type="SUPFAM" id="SSF56601">
    <property type="entry name" value="beta-lactamase/transpeptidase-like"/>
    <property type="match status" value="1"/>
</dbReference>
<dbReference type="GO" id="GO:0004185">
    <property type="term" value="F:serine-type carboxypeptidase activity"/>
    <property type="evidence" value="ECO:0007669"/>
    <property type="project" value="InterPro"/>
</dbReference>
<dbReference type="RefSeq" id="WP_124146518.1">
    <property type="nucleotide sequence ID" value="NZ_CAWOKI010000165.1"/>
</dbReference>
<evidence type="ECO:0000256" key="2">
    <source>
        <dbReference type="ARBA" id="ARBA00022801"/>
    </source>
</evidence>
<dbReference type="Proteomes" id="UP000269154">
    <property type="component" value="Unassembled WGS sequence"/>
</dbReference>
<dbReference type="OrthoDB" id="9802627at2"/>
<keyword evidence="2" id="KW-0378">Hydrolase</keyword>
<name>A0A3N6NW07_9CYAN</name>
<dbReference type="InterPro" id="IPR012338">
    <property type="entry name" value="Beta-lactam/transpept-like"/>
</dbReference>
<dbReference type="InterPro" id="IPR000667">
    <property type="entry name" value="Peptidase_S13"/>
</dbReference>
<dbReference type="PANTHER" id="PTHR30023:SF0">
    <property type="entry name" value="PENICILLIN-SENSITIVE CARBOXYPEPTIDASE A"/>
    <property type="match status" value="1"/>
</dbReference>
<gene>
    <name evidence="3" type="ORF">D5R40_19350</name>
</gene>
<dbReference type="GO" id="GO:0000270">
    <property type="term" value="P:peptidoglycan metabolic process"/>
    <property type="evidence" value="ECO:0007669"/>
    <property type="project" value="TreeGrafter"/>
</dbReference>
<reference evidence="3 4" key="1">
    <citation type="journal article" date="2018" name="ACS Chem. Biol.">
        <title>Ketoreductase domain dysfunction expands chemodiversity: malyngamide biosynthesis in the cyanobacterium Okeania hirsuta.</title>
        <authorList>
            <person name="Moss N.A."/>
            <person name="Leao T."/>
            <person name="Rankin M."/>
            <person name="McCullough T.M."/>
            <person name="Qu P."/>
            <person name="Korobeynikov A."/>
            <person name="Smith J.L."/>
            <person name="Gerwick L."/>
            <person name="Gerwick W.H."/>
        </authorList>
    </citation>
    <scope>NUCLEOTIDE SEQUENCE [LARGE SCALE GENOMIC DNA]</scope>
    <source>
        <strain evidence="3 4">PAB10Feb10-1</strain>
    </source>
</reference>
<sequence length="437" mass="47614">MWDLFSYGIISLWLEMAGIQTIGQNTVTILKWQTGLPQLISPENSDRILTIKVDEYLKGLAAKRLLTSDAQGIWIQSEFKLLHGREGTLPMPGASLTKIATSLAALETWGPQHQFETSISTTGPITNGILRGDLVINGGNDPYFVWEEAIALGNAIQKLGINQVTGNLIVVGDFWMNHQTNPIVAGQLLREGINSATWSNNVRNIYNRMPPGTPLPKVAIAGSVISQKSVSTEIPIIRHKSLPLIYILKTMNVESNNKLAEIIASNLGGAKVVQQKAAWTAGVPQAEIQLINGSGLGVENKISPRAVSAMLIAIQRYLQTSEWVIADLFPVSGYDRGTLVDQSRSIPQGSAVKTGTLNDVIALAGVIPTREEGLVWFTMINRSPYWEATRVEQDKFLQQLVSLWGVTEVPAVITPQINGNRLGLGASDRNQILGQQN</sequence>
<dbReference type="Gene3D" id="3.40.710.10">
    <property type="entry name" value="DD-peptidase/beta-lactamase superfamily"/>
    <property type="match status" value="1"/>
</dbReference>
<organism evidence="3 4">
    <name type="scientific">Okeania hirsuta</name>
    <dbReference type="NCBI Taxonomy" id="1458930"/>
    <lineage>
        <taxon>Bacteria</taxon>
        <taxon>Bacillati</taxon>
        <taxon>Cyanobacteriota</taxon>
        <taxon>Cyanophyceae</taxon>
        <taxon>Oscillatoriophycideae</taxon>
        <taxon>Oscillatoriales</taxon>
        <taxon>Microcoleaceae</taxon>
        <taxon>Okeania</taxon>
    </lineage>
</organism>
<comment type="caution">
    <text evidence="3">The sequence shown here is derived from an EMBL/GenBank/DDBJ whole genome shotgun (WGS) entry which is preliminary data.</text>
</comment>
<dbReference type="Gene3D" id="3.50.80.20">
    <property type="entry name" value="D-Ala-D-Ala carboxypeptidase C, peptidase S13"/>
    <property type="match status" value="1"/>
</dbReference>
<evidence type="ECO:0000256" key="1">
    <source>
        <dbReference type="ARBA" id="ARBA00006096"/>
    </source>
</evidence>
<protein>
    <submittedName>
        <fullName evidence="3">D-alanyl-D-alanine carboxypeptidase</fullName>
    </submittedName>
</protein>
<comment type="similarity">
    <text evidence="1">Belongs to the peptidase S13 family.</text>
</comment>
<evidence type="ECO:0000313" key="4">
    <source>
        <dbReference type="Proteomes" id="UP000269154"/>
    </source>
</evidence>
<dbReference type="EMBL" id="RCBY01000118">
    <property type="protein sequence ID" value="RQH36359.1"/>
    <property type="molecule type" value="Genomic_DNA"/>
</dbReference>
<keyword evidence="3" id="KW-0645">Protease</keyword>
<evidence type="ECO:0000313" key="3">
    <source>
        <dbReference type="EMBL" id="RQH36359.1"/>
    </source>
</evidence>
<keyword evidence="3" id="KW-0121">Carboxypeptidase</keyword>
<accession>A0A3N6NW07</accession>
<proteinExistence type="inferred from homology"/>
<dbReference type="PRINTS" id="PR00922">
    <property type="entry name" value="DADACBPTASE3"/>
</dbReference>
<keyword evidence="4" id="KW-1185">Reference proteome</keyword>
<dbReference type="Pfam" id="PF02113">
    <property type="entry name" value="Peptidase_S13"/>
    <property type="match status" value="2"/>
</dbReference>
<dbReference type="PANTHER" id="PTHR30023">
    <property type="entry name" value="D-ALANYL-D-ALANINE CARBOXYPEPTIDASE"/>
    <property type="match status" value="1"/>
</dbReference>